<proteinExistence type="predicted"/>
<evidence type="ECO:0000313" key="8">
    <source>
        <dbReference type="Proteomes" id="UP000317303"/>
    </source>
</evidence>
<evidence type="ECO:0000256" key="3">
    <source>
        <dbReference type="ARBA" id="ARBA00023125"/>
    </source>
</evidence>
<dbReference type="InterPro" id="IPR009057">
    <property type="entry name" value="Homeodomain-like_sf"/>
</dbReference>
<dbReference type="InterPro" id="IPR050109">
    <property type="entry name" value="HTH-type_TetR-like_transc_reg"/>
</dbReference>
<accession>A0A660CE08</accession>
<dbReference type="GO" id="GO:0000976">
    <property type="term" value="F:transcription cis-regulatory region binding"/>
    <property type="evidence" value="ECO:0007669"/>
    <property type="project" value="TreeGrafter"/>
</dbReference>
<gene>
    <name evidence="7" type="ORF">JD82_00948</name>
</gene>
<dbReference type="RefSeq" id="WP_030532576.1">
    <property type="nucleotide sequence ID" value="NZ_JOIJ01000009.1"/>
</dbReference>
<reference evidence="7 8" key="1">
    <citation type="submission" date="2019-07" db="EMBL/GenBank/DDBJ databases">
        <title>R&amp;d 2014.</title>
        <authorList>
            <person name="Klenk H.-P."/>
        </authorList>
    </citation>
    <scope>NUCLEOTIDE SEQUENCE [LARGE SCALE GENOMIC DNA]</scope>
    <source>
        <strain evidence="7 8">DSM 43194</strain>
    </source>
</reference>
<feature type="DNA-binding region" description="H-T-H motif" evidence="5">
    <location>
        <begin position="31"/>
        <end position="50"/>
    </location>
</feature>
<dbReference type="GO" id="GO:0003700">
    <property type="term" value="F:DNA-binding transcription factor activity"/>
    <property type="evidence" value="ECO:0007669"/>
    <property type="project" value="TreeGrafter"/>
</dbReference>
<evidence type="ECO:0000256" key="4">
    <source>
        <dbReference type="ARBA" id="ARBA00023163"/>
    </source>
</evidence>
<evidence type="ECO:0000256" key="1">
    <source>
        <dbReference type="ARBA" id="ARBA00022491"/>
    </source>
</evidence>
<evidence type="ECO:0000256" key="2">
    <source>
        <dbReference type="ARBA" id="ARBA00023015"/>
    </source>
</evidence>
<evidence type="ECO:0000259" key="6">
    <source>
        <dbReference type="PROSITE" id="PS50977"/>
    </source>
</evidence>
<dbReference type="Gene3D" id="1.10.357.10">
    <property type="entry name" value="Tetracycline Repressor, domain 2"/>
    <property type="match status" value="1"/>
</dbReference>
<keyword evidence="3 5" id="KW-0238">DNA-binding</keyword>
<keyword evidence="2" id="KW-0805">Transcription regulation</keyword>
<dbReference type="Pfam" id="PF00440">
    <property type="entry name" value="TetR_N"/>
    <property type="match status" value="1"/>
</dbReference>
<keyword evidence="1" id="KW-0678">Repressor</keyword>
<sequence>MPRTVDHAQRRTHIVDALLRLAQREGLHAVSMRAVAVEADVSLRLVQYYFHSKAQLMHAAIAELERRGHARWRQRLNRRPDTGSTPADVRGYLETFLDEALPSDEESATFHRLWMSYAALAETDHTLPRAPLTDGPRELERLLGAALAAAPLPAGADPDLEAARLLNLVHGLGTGVLAGQRTADEARAVVRYHLDRTLEG</sequence>
<dbReference type="PANTHER" id="PTHR30055:SF234">
    <property type="entry name" value="HTH-TYPE TRANSCRIPTIONAL REGULATOR BETI"/>
    <property type="match status" value="1"/>
</dbReference>
<dbReference type="AlphaFoldDB" id="A0A660CE08"/>
<dbReference type="InterPro" id="IPR039538">
    <property type="entry name" value="BetI_C"/>
</dbReference>
<protein>
    <submittedName>
        <fullName evidence="7">TetR family transcriptional regulator</fullName>
    </submittedName>
</protein>
<name>A0A660CE08_9PSEU</name>
<dbReference type="PROSITE" id="PS50977">
    <property type="entry name" value="HTH_TETR_2"/>
    <property type="match status" value="1"/>
</dbReference>
<feature type="domain" description="HTH tetR-type" evidence="6">
    <location>
        <begin position="8"/>
        <end position="68"/>
    </location>
</feature>
<dbReference type="Proteomes" id="UP000317303">
    <property type="component" value="Unassembled WGS sequence"/>
</dbReference>
<organism evidence="7 8">
    <name type="scientific">Prauserella rugosa</name>
    <dbReference type="NCBI Taxonomy" id="43354"/>
    <lineage>
        <taxon>Bacteria</taxon>
        <taxon>Bacillati</taxon>
        <taxon>Actinomycetota</taxon>
        <taxon>Actinomycetes</taxon>
        <taxon>Pseudonocardiales</taxon>
        <taxon>Pseudonocardiaceae</taxon>
        <taxon>Prauserella</taxon>
    </lineage>
</organism>
<evidence type="ECO:0000256" key="5">
    <source>
        <dbReference type="PROSITE-ProRule" id="PRU00335"/>
    </source>
</evidence>
<dbReference type="InterPro" id="IPR001647">
    <property type="entry name" value="HTH_TetR"/>
</dbReference>
<comment type="caution">
    <text evidence="7">The sequence shown here is derived from an EMBL/GenBank/DDBJ whole genome shotgun (WGS) entry which is preliminary data.</text>
</comment>
<dbReference type="PANTHER" id="PTHR30055">
    <property type="entry name" value="HTH-TYPE TRANSCRIPTIONAL REGULATOR RUTR"/>
    <property type="match status" value="1"/>
</dbReference>
<keyword evidence="8" id="KW-1185">Reference proteome</keyword>
<dbReference type="SUPFAM" id="SSF48498">
    <property type="entry name" value="Tetracyclin repressor-like, C-terminal domain"/>
    <property type="match status" value="1"/>
</dbReference>
<keyword evidence="4" id="KW-0804">Transcription</keyword>
<dbReference type="OrthoDB" id="9816296at2"/>
<dbReference type="EMBL" id="VLJV01000001">
    <property type="protein sequence ID" value="TWH19125.1"/>
    <property type="molecule type" value="Genomic_DNA"/>
</dbReference>
<dbReference type="InterPro" id="IPR036271">
    <property type="entry name" value="Tet_transcr_reg_TetR-rel_C_sf"/>
</dbReference>
<dbReference type="SUPFAM" id="SSF46689">
    <property type="entry name" value="Homeodomain-like"/>
    <property type="match status" value="1"/>
</dbReference>
<evidence type="ECO:0000313" key="7">
    <source>
        <dbReference type="EMBL" id="TWH19125.1"/>
    </source>
</evidence>
<dbReference type="Pfam" id="PF13977">
    <property type="entry name" value="TetR_C_6"/>
    <property type="match status" value="1"/>
</dbReference>